<keyword evidence="4" id="KW-1185">Reference proteome</keyword>
<gene>
    <name evidence="3" type="ORF">CTI12_AA621730</name>
</gene>
<dbReference type="PANTHER" id="PTHR33107">
    <property type="entry name" value="KUNITZ TRYPSIN INHIBITOR 2"/>
    <property type="match status" value="1"/>
</dbReference>
<protein>
    <submittedName>
        <fullName evidence="3">Proteinase inhibitor I3</fullName>
    </submittedName>
</protein>
<feature type="signal peptide" evidence="2">
    <location>
        <begin position="1"/>
        <end position="20"/>
    </location>
</feature>
<dbReference type="Pfam" id="PF00197">
    <property type="entry name" value="Kunitz_legume"/>
    <property type="match status" value="1"/>
</dbReference>
<dbReference type="GO" id="GO:0004866">
    <property type="term" value="F:endopeptidase inhibitor activity"/>
    <property type="evidence" value="ECO:0007669"/>
    <property type="project" value="InterPro"/>
</dbReference>
<dbReference type="InterPro" id="IPR011065">
    <property type="entry name" value="Kunitz_inhibitor_STI-like_sf"/>
</dbReference>
<evidence type="ECO:0000313" key="3">
    <source>
        <dbReference type="EMBL" id="PWA34166.1"/>
    </source>
</evidence>
<comment type="similarity">
    <text evidence="1">Belongs to the protease inhibitor I3 (leguminous Kunitz-type inhibitor) family.</text>
</comment>
<dbReference type="SMART" id="SM00452">
    <property type="entry name" value="STI"/>
    <property type="match status" value="1"/>
</dbReference>
<feature type="chain" id="PRO_5015469961" evidence="2">
    <location>
        <begin position="21"/>
        <end position="206"/>
    </location>
</feature>
<reference evidence="3 4" key="1">
    <citation type="journal article" date="2018" name="Mol. Plant">
        <title>The genome of Artemisia annua provides insight into the evolution of Asteraceae family and artemisinin biosynthesis.</title>
        <authorList>
            <person name="Shen Q."/>
            <person name="Zhang L."/>
            <person name="Liao Z."/>
            <person name="Wang S."/>
            <person name="Yan T."/>
            <person name="Shi P."/>
            <person name="Liu M."/>
            <person name="Fu X."/>
            <person name="Pan Q."/>
            <person name="Wang Y."/>
            <person name="Lv Z."/>
            <person name="Lu X."/>
            <person name="Zhang F."/>
            <person name="Jiang W."/>
            <person name="Ma Y."/>
            <person name="Chen M."/>
            <person name="Hao X."/>
            <person name="Li L."/>
            <person name="Tang Y."/>
            <person name="Lv G."/>
            <person name="Zhou Y."/>
            <person name="Sun X."/>
            <person name="Brodelius P.E."/>
            <person name="Rose J.K.C."/>
            <person name="Tang K."/>
        </authorList>
    </citation>
    <scope>NUCLEOTIDE SEQUENCE [LARGE SCALE GENOMIC DNA]</scope>
    <source>
        <strain evidence="4">cv. Huhao1</strain>
        <tissue evidence="3">Leaf</tissue>
    </source>
</reference>
<accession>A0A2U1KBM1</accession>
<dbReference type="PANTHER" id="PTHR33107:SF88">
    <property type="entry name" value="PROTEINASE INHIBITOR I3"/>
    <property type="match status" value="1"/>
</dbReference>
<dbReference type="Proteomes" id="UP000245207">
    <property type="component" value="Unassembled WGS sequence"/>
</dbReference>
<dbReference type="CDD" id="cd00178">
    <property type="entry name" value="beta-trefoil_STI"/>
    <property type="match status" value="1"/>
</dbReference>
<dbReference type="InterPro" id="IPR056368">
    <property type="entry name" value="KTI1"/>
</dbReference>
<keyword evidence="2" id="KW-0732">Signal</keyword>
<evidence type="ECO:0000256" key="1">
    <source>
        <dbReference type="ARBA" id="ARBA00005440"/>
    </source>
</evidence>
<dbReference type="EMBL" id="PKPP01023551">
    <property type="protein sequence ID" value="PWA34166.1"/>
    <property type="molecule type" value="Genomic_DNA"/>
</dbReference>
<dbReference type="SUPFAM" id="SSF50386">
    <property type="entry name" value="STI-like"/>
    <property type="match status" value="1"/>
</dbReference>
<organism evidence="3 4">
    <name type="scientific">Artemisia annua</name>
    <name type="common">Sweet wormwood</name>
    <dbReference type="NCBI Taxonomy" id="35608"/>
    <lineage>
        <taxon>Eukaryota</taxon>
        <taxon>Viridiplantae</taxon>
        <taxon>Streptophyta</taxon>
        <taxon>Embryophyta</taxon>
        <taxon>Tracheophyta</taxon>
        <taxon>Spermatophyta</taxon>
        <taxon>Magnoliopsida</taxon>
        <taxon>eudicotyledons</taxon>
        <taxon>Gunneridae</taxon>
        <taxon>Pentapetalae</taxon>
        <taxon>asterids</taxon>
        <taxon>campanulids</taxon>
        <taxon>Asterales</taxon>
        <taxon>Asteraceae</taxon>
        <taxon>Asteroideae</taxon>
        <taxon>Anthemideae</taxon>
        <taxon>Artemisiinae</taxon>
        <taxon>Artemisia</taxon>
    </lineage>
</organism>
<comment type="caution">
    <text evidence="3">The sequence shown here is derived from an EMBL/GenBank/DDBJ whole genome shotgun (WGS) entry which is preliminary data.</text>
</comment>
<dbReference type="AlphaFoldDB" id="A0A2U1KBM1"/>
<dbReference type="Gene3D" id="2.80.10.50">
    <property type="match status" value="1"/>
</dbReference>
<sequence>MNPSLVSYVVFLFFIATALAAKQEIVKDSTGKKVLNDVPYHIGPVSGKGGLIKLTDTINNKKVCPFNVVQNPNDEVGSEFEFTLISNREKYLKTLWNLGVSSGYPKSKCEKSTFWTILDAEAKPPLNLITTGGRFEDETTCFQLVNYPKPTNPKVPSYMLQHCPSNCGDGPQLPCYNVSVYVDKGVRRLASNGTTPLEFVFYKLRK</sequence>
<proteinExistence type="inferred from homology"/>
<evidence type="ECO:0000256" key="2">
    <source>
        <dbReference type="SAM" id="SignalP"/>
    </source>
</evidence>
<dbReference type="InterPro" id="IPR002160">
    <property type="entry name" value="Prot_inh_Kunz-lg"/>
</dbReference>
<name>A0A2U1KBM1_ARTAN</name>
<evidence type="ECO:0000313" key="4">
    <source>
        <dbReference type="Proteomes" id="UP000245207"/>
    </source>
</evidence>
<dbReference type="STRING" id="35608.A0A2U1KBM1"/>
<dbReference type="OrthoDB" id="1618320at2759"/>